<sequence length="72" mass="8324">MAYVRRRRLDQARADLISAGLTATEAAGQWHFADSSHFAKAYKRQFSESPTAERRSSMPQREFPRDRVREAP</sequence>
<dbReference type="InterPro" id="IPR018060">
    <property type="entry name" value="HTH_AraC"/>
</dbReference>
<feature type="region of interest" description="Disordered" evidence="3">
    <location>
        <begin position="45"/>
        <end position="72"/>
    </location>
</feature>
<keyword evidence="6" id="KW-1185">Reference proteome</keyword>
<feature type="domain" description="HTH araC/xylS-type" evidence="4">
    <location>
        <begin position="1"/>
        <end position="56"/>
    </location>
</feature>
<dbReference type="PANTHER" id="PTHR47893:SF1">
    <property type="entry name" value="REGULATORY PROTEIN PCHR"/>
    <property type="match status" value="1"/>
</dbReference>
<dbReference type="Pfam" id="PF12833">
    <property type="entry name" value="HTH_18"/>
    <property type="match status" value="1"/>
</dbReference>
<proteinExistence type="predicted"/>
<evidence type="ECO:0000259" key="4">
    <source>
        <dbReference type="PROSITE" id="PS01124"/>
    </source>
</evidence>
<keyword evidence="1" id="KW-0805">Transcription regulation</keyword>
<gene>
    <name evidence="5" type="ORF">LR394_17690</name>
</gene>
<name>A0A9X1NG87_9ACTN</name>
<dbReference type="PROSITE" id="PS01124">
    <property type="entry name" value="HTH_ARAC_FAMILY_2"/>
    <property type="match status" value="1"/>
</dbReference>
<evidence type="ECO:0000256" key="1">
    <source>
        <dbReference type="ARBA" id="ARBA00023015"/>
    </source>
</evidence>
<dbReference type="InterPro" id="IPR053142">
    <property type="entry name" value="PchR_regulatory_protein"/>
</dbReference>
<protein>
    <submittedName>
        <fullName evidence="5">Helix-turn-helix domain-containing protein</fullName>
    </submittedName>
</protein>
<dbReference type="PANTHER" id="PTHR47893">
    <property type="entry name" value="REGULATORY PROTEIN PCHR"/>
    <property type="match status" value="1"/>
</dbReference>
<evidence type="ECO:0000256" key="2">
    <source>
        <dbReference type="ARBA" id="ARBA00023163"/>
    </source>
</evidence>
<dbReference type="GO" id="GO:0043565">
    <property type="term" value="F:sequence-specific DNA binding"/>
    <property type="evidence" value="ECO:0007669"/>
    <property type="project" value="InterPro"/>
</dbReference>
<evidence type="ECO:0000313" key="6">
    <source>
        <dbReference type="Proteomes" id="UP001138997"/>
    </source>
</evidence>
<feature type="compositionally biased region" description="Basic and acidic residues" evidence="3">
    <location>
        <begin position="51"/>
        <end position="72"/>
    </location>
</feature>
<comment type="caution">
    <text evidence="5">The sequence shown here is derived from an EMBL/GenBank/DDBJ whole genome shotgun (WGS) entry which is preliminary data.</text>
</comment>
<dbReference type="InterPro" id="IPR009057">
    <property type="entry name" value="Homeodomain-like_sf"/>
</dbReference>
<accession>A0A9X1NG87</accession>
<organism evidence="5 6">
    <name type="scientific">Kineosporia babensis</name>
    <dbReference type="NCBI Taxonomy" id="499548"/>
    <lineage>
        <taxon>Bacteria</taxon>
        <taxon>Bacillati</taxon>
        <taxon>Actinomycetota</taxon>
        <taxon>Actinomycetes</taxon>
        <taxon>Kineosporiales</taxon>
        <taxon>Kineosporiaceae</taxon>
        <taxon>Kineosporia</taxon>
    </lineage>
</organism>
<dbReference type="SUPFAM" id="SSF46689">
    <property type="entry name" value="Homeodomain-like"/>
    <property type="match status" value="1"/>
</dbReference>
<dbReference type="AlphaFoldDB" id="A0A9X1NG87"/>
<keyword evidence="2" id="KW-0804">Transcription</keyword>
<dbReference type="GO" id="GO:0003700">
    <property type="term" value="F:DNA-binding transcription factor activity"/>
    <property type="evidence" value="ECO:0007669"/>
    <property type="project" value="InterPro"/>
</dbReference>
<evidence type="ECO:0000256" key="3">
    <source>
        <dbReference type="SAM" id="MobiDB-lite"/>
    </source>
</evidence>
<dbReference type="Gene3D" id="1.10.10.60">
    <property type="entry name" value="Homeodomain-like"/>
    <property type="match status" value="1"/>
</dbReference>
<dbReference type="EMBL" id="JAJOMB010000009">
    <property type="protein sequence ID" value="MCD5312741.1"/>
    <property type="molecule type" value="Genomic_DNA"/>
</dbReference>
<dbReference type="Proteomes" id="UP001138997">
    <property type="component" value="Unassembled WGS sequence"/>
</dbReference>
<reference evidence="5" key="1">
    <citation type="submission" date="2021-11" db="EMBL/GenBank/DDBJ databases">
        <title>Streptomyces corallinus and Kineosporia corallina sp. nov., two new coral-derived marine actinobacteria.</title>
        <authorList>
            <person name="Buangrab K."/>
            <person name="Sutthacheep M."/>
            <person name="Yeemin T."/>
            <person name="Harunari E."/>
            <person name="Igarashi Y."/>
            <person name="Sripreechasak P."/>
            <person name="Kanchanasin P."/>
            <person name="Tanasupawat S."/>
            <person name="Phongsopitanun W."/>
        </authorList>
    </citation>
    <scope>NUCLEOTIDE SEQUENCE</scope>
    <source>
        <strain evidence="5">JCM 31032</strain>
    </source>
</reference>
<dbReference type="RefSeq" id="WP_231443274.1">
    <property type="nucleotide sequence ID" value="NZ_JAJOMB010000009.1"/>
</dbReference>
<evidence type="ECO:0000313" key="5">
    <source>
        <dbReference type="EMBL" id="MCD5312741.1"/>
    </source>
</evidence>